<organism evidence="1 2">
    <name type="scientific">Undibacterium cyanobacteriorum</name>
    <dbReference type="NCBI Taxonomy" id="3073561"/>
    <lineage>
        <taxon>Bacteria</taxon>
        <taxon>Pseudomonadati</taxon>
        <taxon>Pseudomonadota</taxon>
        <taxon>Betaproteobacteria</taxon>
        <taxon>Burkholderiales</taxon>
        <taxon>Oxalobacteraceae</taxon>
        <taxon>Undibacterium</taxon>
    </lineage>
</organism>
<proteinExistence type="predicted"/>
<reference evidence="1" key="1">
    <citation type="submission" date="2023-09" db="EMBL/GenBank/DDBJ databases">
        <title>Undibacterium sp. 20NA77.5 isolated from freshwater.</title>
        <authorList>
            <person name="Le V."/>
            <person name="Ko S.-R."/>
            <person name="Ahn C.-Y."/>
            <person name="Oh H.-M."/>
        </authorList>
    </citation>
    <scope>NUCLEOTIDE SEQUENCE</scope>
    <source>
        <strain evidence="1">20NA77.5</strain>
    </source>
</reference>
<dbReference type="Proteomes" id="UP001181355">
    <property type="component" value="Chromosome"/>
</dbReference>
<evidence type="ECO:0000313" key="1">
    <source>
        <dbReference type="EMBL" id="WMW80346.1"/>
    </source>
</evidence>
<dbReference type="RefSeq" id="WP_309481839.1">
    <property type="nucleotide sequence ID" value="NZ_CP133720.1"/>
</dbReference>
<accession>A0ABY9RGK0</accession>
<sequence length="273" mass="31406">MKKNTRFVRSIASRLSPFLSFLGSARLDHLRLGLLVVLAIPIGAIAQTPSAEKPHRVKVASVEISGMRDQDWKPYRVLLRGLDAYESHRAMAPDTSFRFVLRPQSEELEVADTHLKLVGENVVLPIPIAEDWSFALPRNQQAAEENAELVLNQRQNRMRWNLLAIRSKGLAEHHRRLGDLRLTCEVFAAMEDWDKLRRQLGLRGVNSGNACVSPRLNWTFYERLPLKSAMLINEKRTENLRLTPDRLGFVVYLFDQSWSDHALIQLEFDEQME</sequence>
<dbReference type="EMBL" id="CP133720">
    <property type="protein sequence ID" value="WMW80346.1"/>
    <property type="molecule type" value="Genomic_DNA"/>
</dbReference>
<gene>
    <name evidence="1" type="ORF">RF679_17110</name>
</gene>
<name>A0ABY9RGK0_9BURK</name>
<evidence type="ECO:0000313" key="2">
    <source>
        <dbReference type="Proteomes" id="UP001181355"/>
    </source>
</evidence>
<keyword evidence="2" id="KW-1185">Reference proteome</keyword>
<protein>
    <submittedName>
        <fullName evidence="1">Uncharacterized protein</fullName>
    </submittedName>
</protein>